<keyword evidence="1" id="KW-1133">Transmembrane helix</keyword>
<keyword evidence="1" id="KW-0472">Membrane</keyword>
<gene>
    <name evidence="2" type="ORF">PV04_03633</name>
</gene>
<feature type="transmembrane region" description="Helical" evidence="1">
    <location>
        <begin position="21"/>
        <end position="42"/>
    </location>
</feature>
<name>A0A0D2FSW4_9EURO</name>
<evidence type="ECO:0000256" key="1">
    <source>
        <dbReference type="SAM" id="Phobius"/>
    </source>
</evidence>
<protein>
    <submittedName>
        <fullName evidence="2">Uncharacterized protein</fullName>
    </submittedName>
</protein>
<keyword evidence="1" id="KW-0812">Transmembrane</keyword>
<evidence type="ECO:0000313" key="3">
    <source>
        <dbReference type="Proteomes" id="UP000054266"/>
    </source>
</evidence>
<feature type="transmembrane region" description="Helical" evidence="1">
    <location>
        <begin position="54"/>
        <end position="74"/>
    </location>
</feature>
<accession>A0A0D2FSW4</accession>
<evidence type="ECO:0000313" key="2">
    <source>
        <dbReference type="EMBL" id="KIW71473.1"/>
    </source>
</evidence>
<feature type="transmembrane region" description="Helical" evidence="1">
    <location>
        <begin position="237"/>
        <end position="258"/>
    </location>
</feature>
<organism evidence="2 3">
    <name type="scientific">Phialophora macrospora</name>
    <dbReference type="NCBI Taxonomy" id="1851006"/>
    <lineage>
        <taxon>Eukaryota</taxon>
        <taxon>Fungi</taxon>
        <taxon>Dikarya</taxon>
        <taxon>Ascomycota</taxon>
        <taxon>Pezizomycotina</taxon>
        <taxon>Eurotiomycetes</taxon>
        <taxon>Chaetothyriomycetidae</taxon>
        <taxon>Chaetothyriales</taxon>
        <taxon>Herpotrichiellaceae</taxon>
        <taxon>Phialophora</taxon>
    </lineage>
</organism>
<reference evidence="2 3" key="1">
    <citation type="submission" date="2015-01" db="EMBL/GenBank/DDBJ databases">
        <title>The Genome Sequence of Capronia semiimmersa CBS27337.</title>
        <authorList>
            <consortium name="The Broad Institute Genomics Platform"/>
            <person name="Cuomo C."/>
            <person name="de Hoog S."/>
            <person name="Gorbushina A."/>
            <person name="Stielow B."/>
            <person name="Teixiera M."/>
            <person name="Abouelleil A."/>
            <person name="Chapman S.B."/>
            <person name="Priest M."/>
            <person name="Young S.K."/>
            <person name="Wortman J."/>
            <person name="Nusbaum C."/>
            <person name="Birren B."/>
        </authorList>
    </citation>
    <scope>NUCLEOTIDE SEQUENCE [LARGE SCALE GENOMIC DNA]</scope>
    <source>
        <strain evidence="2 3">CBS 27337</strain>
    </source>
</reference>
<feature type="transmembrane region" description="Helical" evidence="1">
    <location>
        <begin position="211"/>
        <end position="231"/>
    </location>
</feature>
<keyword evidence="3" id="KW-1185">Reference proteome</keyword>
<sequence>MGANTLPELEYSLHTRKLSIAIIWTALITLTCIQFEVLYFTLHYAAHKKQDKALEVPTTILLVLSILTIIYRSWQLVRKKSQCRPVGGAWYSMDFFNYTAIVGFVIVTAVLSAATADEDVDLRQASMPQAIILYLAGGLLTVTGLMSSFGWKLPIPMSSTPRGSVCKPGVFVVVEDIVAVDGGAGQAFRLALQARYEASETFRRMLAQLNWFWGVGSVAVATVTTVVVYVVDDLNVVFAIGWSLPWVWAGVGALLTTWRVEHMLRFERTRF</sequence>
<dbReference type="AlphaFoldDB" id="A0A0D2FSW4"/>
<dbReference type="PANTHER" id="PTHR42024">
    <property type="entry name" value="AMINO ACID PERMEASE_ SLC12A DOMAIN-CONTAINING PROTEIN"/>
    <property type="match status" value="1"/>
</dbReference>
<dbReference type="STRING" id="5601.A0A0D2FSW4"/>
<dbReference type="PANTHER" id="PTHR42024:SF1">
    <property type="entry name" value="AMINO ACID PERMEASE_ SLC12A DOMAIN-CONTAINING PROTEIN"/>
    <property type="match status" value="1"/>
</dbReference>
<feature type="transmembrane region" description="Helical" evidence="1">
    <location>
        <begin position="95"/>
        <end position="116"/>
    </location>
</feature>
<dbReference type="HOGENOM" id="CLU_038384_0_1_1"/>
<feature type="transmembrane region" description="Helical" evidence="1">
    <location>
        <begin position="131"/>
        <end position="151"/>
    </location>
</feature>
<dbReference type="Proteomes" id="UP000054266">
    <property type="component" value="Unassembled WGS sequence"/>
</dbReference>
<dbReference type="EMBL" id="KN846957">
    <property type="protein sequence ID" value="KIW71473.1"/>
    <property type="molecule type" value="Genomic_DNA"/>
</dbReference>
<proteinExistence type="predicted"/>